<evidence type="ECO:0000256" key="1">
    <source>
        <dbReference type="SAM" id="MobiDB-lite"/>
    </source>
</evidence>
<dbReference type="AlphaFoldDB" id="A0A5E4Q8L3"/>
<feature type="region of interest" description="Disordered" evidence="1">
    <location>
        <begin position="82"/>
        <end position="102"/>
    </location>
</feature>
<evidence type="ECO:0000313" key="2">
    <source>
        <dbReference type="EMBL" id="VVC93347.1"/>
    </source>
</evidence>
<organism evidence="2 3">
    <name type="scientific">Leptidea sinapis</name>
    <dbReference type="NCBI Taxonomy" id="189913"/>
    <lineage>
        <taxon>Eukaryota</taxon>
        <taxon>Metazoa</taxon>
        <taxon>Ecdysozoa</taxon>
        <taxon>Arthropoda</taxon>
        <taxon>Hexapoda</taxon>
        <taxon>Insecta</taxon>
        <taxon>Pterygota</taxon>
        <taxon>Neoptera</taxon>
        <taxon>Endopterygota</taxon>
        <taxon>Lepidoptera</taxon>
        <taxon>Glossata</taxon>
        <taxon>Ditrysia</taxon>
        <taxon>Papilionoidea</taxon>
        <taxon>Pieridae</taxon>
        <taxon>Dismorphiinae</taxon>
        <taxon>Leptidea</taxon>
    </lineage>
</organism>
<name>A0A5E4Q8L3_9NEOP</name>
<dbReference type="Proteomes" id="UP000324832">
    <property type="component" value="Unassembled WGS sequence"/>
</dbReference>
<feature type="compositionally biased region" description="Basic and acidic residues" evidence="1">
    <location>
        <begin position="82"/>
        <end position="91"/>
    </location>
</feature>
<sequence>MTNMSAPSSNIALDKLQSLERVLIRVRAEGFTNCKYVVMGAGDEVLLYAKEDSSFLNNVLAGRTRAFQIDLFDTHDEEVKKTRPRKDELKPTKSRTSGINGRVCARRDGGRCAQGDDLLQAGADHQRRARPPRHQSQGTPVPARQETHRRHQQAVVEDDACARRPGVLPGELPRRPRRAIQGCSHRDLLPHSELG</sequence>
<reference evidence="2 3" key="1">
    <citation type="submission" date="2017-07" db="EMBL/GenBank/DDBJ databases">
        <authorList>
            <person name="Talla V."/>
            <person name="Backstrom N."/>
        </authorList>
    </citation>
    <scope>NUCLEOTIDE SEQUENCE [LARGE SCALE GENOMIC DNA]</scope>
</reference>
<keyword evidence="3" id="KW-1185">Reference proteome</keyword>
<dbReference type="EMBL" id="FZQP02001604">
    <property type="protein sequence ID" value="VVC93347.1"/>
    <property type="molecule type" value="Genomic_DNA"/>
</dbReference>
<evidence type="ECO:0000313" key="3">
    <source>
        <dbReference type="Proteomes" id="UP000324832"/>
    </source>
</evidence>
<gene>
    <name evidence="2" type="ORF">LSINAPIS_LOCUS5562</name>
</gene>
<accession>A0A5E4Q8L3</accession>
<feature type="compositionally biased region" description="Basic and acidic residues" evidence="1">
    <location>
        <begin position="184"/>
        <end position="195"/>
    </location>
</feature>
<proteinExistence type="predicted"/>
<feature type="region of interest" description="Disordered" evidence="1">
    <location>
        <begin position="124"/>
        <end position="195"/>
    </location>
</feature>
<protein>
    <submittedName>
        <fullName evidence="2">Uncharacterized protein</fullName>
    </submittedName>
</protein>